<dbReference type="Proteomes" id="UP001344658">
    <property type="component" value="Unassembled WGS sequence"/>
</dbReference>
<evidence type="ECO:0000313" key="3">
    <source>
        <dbReference type="EMBL" id="MEE4542564.1"/>
    </source>
</evidence>
<sequence>MADRAAVRRAPLGAWEAGGTGGTQGRSDVAHSPGGRGRSGGRAPRTPPHLRAAVREAALAGDAPPVAPRAVIGASWTRVRRLGIDPDAGRQGSVLSTDEIEHRRRSSPLGEVLPVLREGLVSVADAAWHIMVVTDPEGRLLWRDGSVAVRRSADRLGFAEGASWAEEAVGTNAIGTALVTRTPLQVHSAEHYVRTHHGWTCAAAPLHDPRDGRLIGVVDVSGPAANLHPATLSLVTAVARVAEGELRARHWAAVERLRATAAPILARIGGRALVVDANGWTAAVTGVAPAGRVALPAAVRAGQAWLPSLGRCRLEPLPGGWLVRVGPQEEPPEPSRVVLDVRRPRDWEVTVVGAAGRWTLPLSPRHAELLFVLAMHREGRTAGQLAGDLFGDAGRAVTVRAELSRLRRNLAGVLAHRPYRFADGVEVEVLRPRDPAGLLPHSLAPAVAAARPDEEG</sequence>
<proteinExistence type="predicted"/>
<dbReference type="InterPro" id="IPR029016">
    <property type="entry name" value="GAF-like_dom_sf"/>
</dbReference>
<keyword evidence="4" id="KW-1185">Reference proteome</keyword>
<organism evidence="3 4">
    <name type="scientific">Actinacidiphila polyblastidii</name>
    <dbReference type="NCBI Taxonomy" id="3110430"/>
    <lineage>
        <taxon>Bacteria</taxon>
        <taxon>Bacillati</taxon>
        <taxon>Actinomycetota</taxon>
        <taxon>Actinomycetes</taxon>
        <taxon>Kitasatosporales</taxon>
        <taxon>Streptomycetaceae</taxon>
        <taxon>Actinacidiphila</taxon>
    </lineage>
</organism>
<dbReference type="InterPro" id="IPR003018">
    <property type="entry name" value="GAF"/>
</dbReference>
<reference evidence="3 4" key="1">
    <citation type="submission" date="2023-12" db="EMBL/GenBank/DDBJ databases">
        <title>Streptomyces sp. V4-01.</title>
        <authorList>
            <person name="Somphong A."/>
            <person name="Phongsopitanun W."/>
        </authorList>
    </citation>
    <scope>NUCLEOTIDE SEQUENCE [LARGE SCALE GENOMIC DNA]</scope>
    <source>
        <strain evidence="3 4">V4-01</strain>
    </source>
</reference>
<dbReference type="EMBL" id="JAZEWV010000007">
    <property type="protein sequence ID" value="MEE4542564.1"/>
    <property type="molecule type" value="Genomic_DNA"/>
</dbReference>
<comment type="caution">
    <text evidence="3">The sequence shown here is derived from an EMBL/GenBank/DDBJ whole genome shotgun (WGS) entry which is preliminary data.</text>
</comment>
<feature type="domain" description="GAF" evidence="2">
    <location>
        <begin position="142"/>
        <end position="244"/>
    </location>
</feature>
<evidence type="ECO:0000313" key="4">
    <source>
        <dbReference type="Proteomes" id="UP001344658"/>
    </source>
</evidence>
<dbReference type="Pfam" id="PF01590">
    <property type="entry name" value="GAF"/>
    <property type="match status" value="1"/>
</dbReference>
<protein>
    <submittedName>
        <fullName evidence="3">GAF domain-containing protein</fullName>
    </submittedName>
</protein>
<evidence type="ECO:0000256" key="1">
    <source>
        <dbReference type="SAM" id="MobiDB-lite"/>
    </source>
</evidence>
<gene>
    <name evidence="3" type="ORF">V2S66_11375</name>
</gene>
<dbReference type="Gene3D" id="3.30.450.40">
    <property type="match status" value="1"/>
</dbReference>
<name>A0ABU7P9T4_9ACTN</name>
<feature type="region of interest" description="Disordered" evidence="1">
    <location>
        <begin position="1"/>
        <end position="47"/>
    </location>
</feature>
<evidence type="ECO:0000259" key="2">
    <source>
        <dbReference type="Pfam" id="PF01590"/>
    </source>
</evidence>
<accession>A0ABU7P9T4</accession>